<keyword evidence="6 9" id="KW-0227">DNA damage</keyword>
<evidence type="ECO:0000256" key="1">
    <source>
        <dbReference type="ARBA" id="ARBA00001286"/>
    </source>
</evidence>
<dbReference type="HAMAP" id="MF_00772">
    <property type="entry name" value="OGT"/>
    <property type="match status" value="1"/>
</dbReference>
<sequence>MIKINNYYIGLIFKDGYLVENTIPLKCKLEGYSEDGEEIAKIILKLYLAELSDKEARKRIRFKLLTSDFTKRVLKEVCKIPFGETITYGELAEKLKSSPRAVGRALNKNPLPLIIPCHRVIAKDGVGGYKYGVEEKIKILERERNALLRANKI</sequence>
<dbReference type="eggNOG" id="arCOG02724">
    <property type="taxonomic scope" value="Archaea"/>
</dbReference>
<name>D5VTL6_METIM</name>
<organism evidence="12 13">
    <name type="scientific">Methanocaldococcus infernus (strain DSM 11812 / JCM 15783 / ME)</name>
    <dbReference type="NCBI Taxonomy" id="573063"/>
    <lineage>
        <taxon>Archaea</taxon>
        <taxon>Methanobacteriati</taxon>
        <taxon>Methanobacteriota</taxon>
        <taxon>Methanomada group</taxon>
        <taxon>Methanococci</taxon>
        <taxon>Methanococcales</taxon>
        <taxon>Methanocaldococcaceae</taxon>
        <taxon>Methanocaldococcus</taxon>
    </lineage>
</organism>
<dbReference type="PANTHER" id="PTHR10815:SF13">
    <property type="entry name" value="METHYLATED-DNA--PROTEIN-CYSTEINE METHYLTRANSFERASE"/>
    <property type="match status" value="1"/>
</dbReference>
<evidence type="ECO:0000256" key="6">
    <source>
        <dbReference type="ARBA" id="ARBA00022763"/>
    </source>
</evidence>
<evidence type="ECO:0000259" key="10">
    <source>
        <dbReference type="Pfam" id="PF01035"/>
    </source>
</evidence>
<keyword evidence="7 9" id="KW-0234">DNA repair</keyword>
<dbReference type="InterPro" id="IPR036217">
    <property type="entry name" value="MethylDNA_cys_MeTrfase_DNAb"/>
</dbReference>
<dbReference type="Gene3D" id="1.10.10.10">
    <property type="entry name" value="Winged helix-like DNA-binding domain superfamily/Winged helix DNA-binding domain"/>
    <property type="match status" value="1"/>
</dbReference>
<dbReference type="STRING" id="573063.Metin_1269"/>
<dbReference type="KEGG" id="mif:Metin_1269"/>
<dbReference type="EMBL" id="CP002009">
    <property type="protein sequence ID" value="ADG13919.1"/>
    <property type="molecule type" value="Genomic_DNA"/>
</dbReference>
<comment type="miscellaneous">
    <text evidence="9">This enzyme catalyzes only one turnover and therefore is not strictly catalytic. According to one definition, an enzyme is a biocatalyst that acts repeatedly and over many reaction cycles.</text>
</comment>
<evidence type="ECO:0000259" key="11">
    <source>
        <dbReference type="Pfam" id="PF22413"/>
    </source>
</evidence>
<proteinExistence type="inferred from homology"/>
<dbReference type="Proteomes" id="UP000002061">
    <property type="component" value="Chromosome"/>
</dbReference>
<dbReference type="GO" id="GO:0005737">
    <property type="term" value="C:cytoplasm"/>
    <property type="evidence" value="ECO:0007669"/>
    <property type="project" value="UniProtKB-SubCell"/>
</dbReference>
<dbReference type="Gene3D" id="3.30.160.460">
    <property type="match status" value="1"/>
</dbReference>
<evidence type="ECO:0000256" key="4">
    <source>
        <dbReference type="ARBA" id="ARBA00022603"/>
    </source>
</evidence>
<feature type="domain" description="Methylated-DNA-[protein]-cysteine S-methyltransferase DNA binding" evidence="10">
    <location>
        <begin position="68"/>
        <end position="144"/>
    </location>
</feature>
<dbReference type="InterPro" id="IPR055028">
    <property type="entry name" value="OGT_N"/>
</dbReference>
<dbReference type="InterPro" id="IPR014048">
    <property type="entry name" value="MethylDNA_cys_MeTrfase_DNA-bd"/>
</dbReference>
<evidence type="ECO:0000256" key="8">
    <source>
        <dbReference type="ARBA" id="ARBA00049348"/>
    </source>
</evidence>
<evidence type="ECO:0000256" key="5">
    <source>
        <dbReference type="ARBA" id="ARBA00022679"/>
    </source>
</evidence>
<dbReference type="AlphaFoldDB" id="D5VTL6"/>
<dbReference type="GeneID" id="9132289"/>
<evidence type="ECO:0000256" key="9">
    <source>
        <dbReference type="HAMAP-Rule" id="MF_00772"/>
    </source>
</evidence>
<dbReference type="InterPro" id="IPR023546">
    <property type="entry name" value="MGMT"/>
</dbReference>
<dbReference type="HOGENOM" id="CLU_000445_52_2_2"/>
<comment type="catalytic activity">
    <reaction evidence="1 9">
        <text>a 4-O-methyl-thymidine in DNA + L-cysteinyl-[protein] = a thymidine in DNA + S-methyl-L-cysteinyl-[protein]</text>
        <dbReference type="Rhea" id="RHEA:53428"/>
        <dbReference type="Rhea" id="RHEA-COMP:10131"/>
        <dbReference type="Rhea" id="RHEA-COMP:10132"/>
        <dbReference type="Rhea" id="RHEA-COMP:13555"/>
        <dbReference type="Rhea" id="RHEA-COMP:13556"/>
        <dbReference type="ChEBI" id="CHEBI:29950"/>
        <dbReference type="ChEBI" id="CHEBI:82612"/>
        <dbReference type="ChEBI" id="CHEBI:137386"/>
        <dbReference type="ChEBI" id="CHEBI:137387"/>
        <dbReference type="EC" id="2.1.1.63"/>
    </reaction>
</comment>
<dbReference type="SUPFAM" id="SSF46767">
    <property type="entry name" value="Methylated DNA-protein cysteine methyltransferase, C-terminal domain"/>
    <property type="match status" value="1"/>
</dbReference>
<evidence type="ECO:0000256" key="2">
    <source>
        <dbReference type="ARBA" id="ARBA00008711"/>
    </source>
</evidence>
<dbReference type="EC" id="2.1.1.63" evidence="9"/>
<evidence type="ECO:0000313" key="12">
    <source>
        <dbReference type="EMBL" id="ADG13919.1"/>
    </source>
</evidence>
<keyword evidence="4 9" id="KW-0489">Methyltransferase</keyword>
<comment type="subcellular location">
    <subcellularLocation>
        <location evidence="9">Cytoplasm</location>
    </subcellularLocation>
</comment>
<dbReference type="InterPro" id="IPR036388">
    <property type="entry name" value="WH-like_DNA-bd_sf"/>
</dbReference>
<dbReference type="CDD" id="cd06445">
    <property type="entry name" value="ATase"/>
    <property type="match status" value="1"/>
</dbReference>
<dbReference type="Pfam" id="PF22413">
    <property type="entry name" value="OGT_N"/>
    <property type="match status" value="1"/>
</dbReference>
<keyword evidence="3 9" id="KW-0963">Cytoplasm</keyword>
<dbReference type="NCBIfam" id="TIGR00589">
    <property type="entry name" value="ogt"/>
    <property type="match status" value="1"/>
</dbReference>
<comment type="function">
    <text evidence="9">Involved in the cellular defense against the biological effects of O6-methylguanine (O6-MeG) and O4-methylthymine (O4-MeT) in DNA. Repairs the methylated nucleobase in DNA by stoichiometrically transferring the methyl group to a cysteine residue in the enzyme. This is a suicide reaction: the enzyme is irreversibly inactivated.</text>
</comment>
<comment type="catalytic activity">
    <reaction evidence="8 9">
        <text>a 6-O-methyl-2'-deoxyguanosine in DNA + L-cysteinyl-[protein] = S-methyl-L-cysteinyl-[protein] + a 2'-deoxyguanosine in DNA</text>
        <dbReference type="Rhea" id="RHEA:24000"/>
        <dbReference type="Rhea" id="RHEA-COMP:10131"/>
        <dbReference type="Rhea" id="RHEA-COMP:10132"/>
        <dbReference type="Rhea" id="RHEA-COMP:11367"/>
        <dbReference type="Rhea" id="RHEA-COMP:11368"/>
        <dbReference type="ChEBI" id="CHEBI:29950"/>
        <dbReference type="ChEBI" id="CHEBI:82612"/>
        <dbReference type="ChEBI" id="CHEBI:85445"/>
        <dbReference type="ChEBI" id="CHEBI:85448"/>
        <dbReference type="EC" id="2.1.1.63"/>
    </reaction>
</comment>
<dbReference type="Pfam" id="PF01035">
    <property type="entry name" value="DNA_binding_1"/>
    <property type="match status" value="1"/>
</dbReference>
<accession>D5VTL6</accession>
<protein>
    <recommendedName>
        <fullName evidence="9">Methylated-DNA--protein-cysteine methyltransferase</fullName>
        <ecNumber evidence="9">2.1.1.63</ecNumber>
    </recommendedName>
    <alternativeName>
        <fullName evidence="9">6-O-methylguanine-DNA methyltransferase</fullName>
        <shortName evidence="9">MGMT</shortName>
    </alternativeName>
    <alternativeName>
        <fullName evidence="9">O-6-methylguanine-DNA-alkyltransferase</fullName>
    </alternativeName>
</protein>
<keyword evidence="5 9" id="KW-0808">Transferase</keyword>
<dbReference type="RefSeq" id="WP_013100664.1">
    <property type="nucleotide sequence ID" value="NC_014122.1"/>
</dbReference>
<comment type="similarity">
    <text evidence="2 9">Belongs to the MGMT family.</text>
</comment>
<feature type="domain" description="Methylated DNA-protein cysteine MeTransferase OGT N-terminal" evidence="11">
    <location>
        <begin position="1"/>
        <end position="61"/>
    </location>
</feature>
<dbReference type="PANTHER" id="PTHR10815">
    <property type="entry name" value="METHYLATED-DNA--PROTEIN-CYSTEINE METHYLTRANSFERASE"/>
    <property type="match status" value="1"/>
</dbReference>
<dbReference type="PROSITE" id="PS00374">
    <property type="entry name" value="MGMT"/>
    <property type="match status" value="1"/>
</dbReference>
<evidence type="ECO:0000256" key="3">
    <source>
        <dbReference type="ARBA" id="ARBA00022490"/>
    </source>
</evidence>
<evidence type="ECO:0000256" key="7">
    <source>
        <dbReference type="ARBA" id="ARBA00023204"/>
    </source>
</evidence>
<evidence type="ECO:0000313" key="13">
    <source>
        <dbReference type="Proteomes" id="UP000002061"/>
    </source>
</evidence>
<gene>
    <name evidence="9" type="primary">ogt</name>
    <name evidence="12" type="ordered locus">Metin_1269</name>
</gene>
<dbReference type="GO" id="GO:0032259">
    <property type="term" value="P:methylation"/>
    <property type="evidence" value="ECO:0007669"/>
    <property type="project" value="UniProtKB-KW"/>
</dbReference>
<dbReference type="GO" id="GO:0006307">
    <property type="term" value="P:DNA alkylation repair"/>
    <property type="evidence" value="ECO:0007669"/>
    <property type="project" value="UniProtKB-UniRule"/>
</dbReference>
<feature type="active site" description="Nucleophile; methyl group acceptor" evidence="9">
    <location>
        <position position="117"/>
    </location>
</feature>
<dbReference type="InterPro" id="IPR001497">
    <property type="entry name" value="MethylDNA_cys_MeTrfase_AS"/>
</dbReference>
<dbReference type="GO" id="GO:0003908">
    <property type="term" value="F:methylated-DNA-[protein]-cysteine S-methyltransferase activity"/>
    <property type="evidence" value="ECO:0007669"/>
    <property type="project" value="UniProtKB-UniRule"/>
</dbReference>
<reference evidence="12" key="1">
    <citation type="submission" date="2010-04" db="EMBL/GenBank/DDBJ databases">
        <title>Complete sequence of Methanocaldococcus infernus ME.</title>
        <authorList>
            <consortium name="US DOE Joint Genome Institute"/>
            <person name="Lucas S."/>
            <person name="Copeland A."/>
            <person name="Lapidus A."/>
            <person name="Cheng J.-F."/>
            <person name="Bruce D."/>
            <person name="Goodwin L."/>
            <person name="Pitluck S."/>
            <person name="Munk A.C."/>
            <person name="Detter J.C."/>
            <person name="Han C."/>
            <person name="Tapia R."/>
            <person name="Land M."/>
            <person name="Hauser L."/>
            <person name="Kyrpides N."/>
            <person name="Mikhailova N."/>
            <person name="Sieprawska-Lupa M."/>
            <person name="Whitman W.B."/>
            <person name="Woyke T."/>
        </authorList>
    </citation>
    <scope>NUCLEOTIDE SEQUENCE [LARGE SCALE GENOMIC DNA]</scope>
    <source>
        <strain evidence="12">ME</strain>
    </source>
</reference>
<dbReference type="FunFam" id="1.10.10.10:FF:000214">
    <property type="entry name" value="Methylated-DNA--protein-cysteine methyltransferase"/>
    <property type="match status" value="1"/>
</dbReference>
<keyword evidence="13" id="KW-1185">Reference proteome</keyword>